<feature type="region of interest" description="Disordered" evidence="1">
    <location>
        <begin position="1"/>
        <end position="26"/>
    </location>
</feature>
<dbReference type="Proteomes" id="UP000593564">
    <property type="component" value="Unassembled WGS sequence"/>
</dbReference>
<feature type="domain" description="WDR11 first beta-propeller" evidence="3">
    <location>
        <begin position="17"/>
        <end position="327"/>
    </location>
</feature>
<dbReference type="EMBL" id="JACBKZ010000013">
    <property type="protein sequence ID" value="KAF5934936.1"/>
    <property type="molecule type" value="Genomic_DNA"/>
</dbReference>
<name>A0A7J7G6J4_CAMSI</name>
<feature type="region of interest" description="Disordered" evidence="1">
    <location>
        <begin position="666"/>
        <end position="706"/>
    </location>
</feature>
<sequence length="1451" mass="161458">MSIPRPPQESWDCMLPGPPSRNNGGSADLSASGLLAYSSGSSLSIVDSRSMQLVSVIPLPSPSTASLSPFVTSVRWSPLPLRRDLLSHDPSSTSHLLLAVGDRQGRILLLDLRLKSPLLVLDSSKSGIQDLCWIQTRPDSWILASLSGPSLLSLFNTTTGRCFFKYDASPEFFSCIRRDPFDSRHFCALGLKGFLLSVMVLGDTEDQVVIKEFQIRPDTSELERMERDVAAGGAASSSLSPAMVVFPKYIARFAFSPHWKNILFVTFPRELVVFDLKYETTLFSAGLPRGCGKFLDVLPDPNIELLYCAHLDGRLSTWRRKERTGSHNVYDGRIDPLNWHICPFSLCSCSCHLPIRFQSFKILPSFIPIFLILLPLMRILILLLIFVMNLFSFLRYICYPFLMTGKIWNWLLTAEGPGDAQKDARNSGTVDEGSEVPGLETKSSTGVSSADEPEVDAFHRLNNVNIIGNRARSSTFSLEEMSFKICLVGQLHLLSSTVTMLAVPSPSLTATLARGGNYPAVAVPLVALGTQNGTIDVIDVSANAVAASFSVHNSTVRGLRWLGNSRLVSFSYTQGSEKTGGYINRLIVTCVRSGLNRPFRVLQKPERAPIRALRASSSGRYLLILFRDAPVEVWAMTKTPIMLRSLALPFTVLEWTLPTVPRPVQNGPSRQWSLSKDRTAMTTAETSSPTKASSIDSKSMSSDGSQDDSSESFAFALVNGALGVFEVHGRRIRDFRPKWPSSSFVASDGLITAMAYRLPHVVMGDRSGNIRWWDVTTGQSSSFNTHREGIRRIKFSPVVPGDCSRGRIAVLFYDNTFSVFDLDSQDPLANSLLQPQFPGTLVLELDWLPLRTDKNDPLVLCIAGADSSFRLVEINDFLSLPYAFIFFINKYSFIRTLFGHLEDTRVYRLNTRFTPSHVFVLYIQDLFMITVKSLHQQLKEFPKRNVSLKSNLNEINSNAKQNLNIKNERRKFFHFALVHSLDQILKYISLSNLLLENDKRVGYEPRPRSMKERFRPMPLCSPILLPTSHALALRMILQLGVKPAWFNTCSTIIDMRPGTASSTGDLRSYMIDSPPVGDSVVPELLLKVLEPYRKEGGYLVFYMARARLYASIVNEGCAARFAFAAATFGESIEALFWLQLPYALDHLMNKLVKKSPQKAPVPESIPELDDTAMLSRITSKGKQTPETGKTDVLSNGLLKLMAFEQGELWGSANERITWHEKLDNEEAIQNRVHELVSVGNLEAAVSLLLSTHPESTYFYANALRAVALSSAVSRSLLELAVKVVAANMVRTDRSLSGTHLLCAVGRYQEACSQLQDAGCWTDAATLAATHLKGSDYARVLQRWGDHVLHMENNIWRALILYVAAGALQEALAALREAQQPDTAAMFILACREILADIISRLGLDEESIKDKRLLLPRLNPENEDVIAVGEYFGQYQKKLVHLCMDSQPFSD</sequence>
<proteinExistence type="predicted"/>
<dbReference type="InterPro" id="IPR057853">
    <property type="entry name" value="Beta-prop_WDR11_2nd"/>
</dbReference>
<evidence type="ECO:0000259" key="4">
    <source>
        <dbReference type="Pfam" id="PF23752"/>
    </source>
</evidence>
<keyword evidence="2" id="KW-1133">Transmembrane helix</keyword>
<feature type="region of interest" description="Disordered" evidence="1">
    <location>
        <begin position="421"/>
        <end position="452"/>
    </location>
</feature>
<dbReference type="PANTHER" id="PTHR14593">
    <property type="entry name" value="WD REPEAT-CONTAINING PROTEIN 11"/>
    <property type="match status" value="1"/>
</dbReference>
<dbReference type="Gene3D" id="2.130.10.10">
    <property type="entry name" value="YVTN repeat-like/Quinoprotein amine dehydrogenase"/>
    <property type="match status" value="3"/>
</dbReference>
<evidence type="ECO:0000313" key="6">
    <source>
        <dbReference type="EMBL" id="KAF5934936.1"/>
    </source>
</evidence>
<feature type="domain" description="WDR11 TPR" evidence="5">
    <location>
        <begin position="1045"/>
        <end position="1443"/>
    </location>
</feature>
<reference evidence="6 7" key="2">
    <citation type="submission" date="2020-07" db="EMBL/GenBank/DDBJ databases">
        <title>Genome assembly of wild tea tree DASZ reveals pedigree and selection history of tea varieties.</title>
        <authorList>
            <person name="Zhang W."/>
        </authorList>
    </citation>
    <scope>NUCLEOTIDE SEQUENCE [LARGE SCALE GENOMIC DNA]</scope>
    <source>
        <strain evidence="7">cv. G240</strain>
        <tissue evidence="6">Leaf</tissue>
    </source>
</reference>
<gene>
    <name evidence="6" type="ORF">HYC85_026065</name>
</gene>
<keyword evidence="2" id="KW-0812">Transmembrane</keyword>
<evidence type="ECO:0000313" key="7">
    <source>
        <dbReference type="Proteomes" id="UP000593564"/>
    </source>
</evidence>
<accession>A0A7J7G6J4</accession>
<dbReference type="SUPFAM" id="SSF50978">
    <property type="entry name" value="WD40 repeat-like"/>
    <property type="match status" value="2"/>
</dbReference>
<feature type="domain" description="WDR11 first beta-propeller" evidence="3">
    <location>
        <begin position="405"/>
        <end position="491"/>
    </location>
</feature>
<evidence type="ECO:0000256" key="1">
    <source>
        <dbReference type="SAM" id="MobiDB-lite"/>
    </source>
</evidence>
<dbReference type="InterPro" id="IPR039694">
    <property type="entry name" value="WDR11"/>
</dbReference>
<feature type="domain" description="WDR11 second beta-propeller" evidence="4">
    <location>
        <begin position="493"/>
        <end position="875"/>
    </location>
</feature>
<evidence type="ECO:0000259" key="3">
    <source>
        <dbReference type="Pfam" id="PF23751"/>
    </source>
</evidence>
<feature type="compositionally biased region" description="Low complexity" evidence="1">
    <location>
        <begin position="693"/>
        <end position="704"/>
    </location>
</feature>
<dbReference type="InterPro" id="IPR036322">
    <property type="entry name" value="WD40_repeat_dom_sf"/>
</dbReference>
<dbReference type="GO" id="GO:0005737">
    <property type="term" value="C:cytoplasm"/>
    <property type="evidence" value="ECO:0007669"/>
    <property type="project" value="TreeGrafter"/>
</dbReference>
<protein>
    <submittedName>
        <fullName evidence="6">Uncharacterized protein</fullName>
    </submittedName>
</protein>
<organism evidence="6 7">
    <name type="scientific">Camellia sinensis</name>
    <name type="common">Tea plant</name>
    <name type="synonym">Thea sinensis</name>
    <dbReference type="NCBI Taxonomy" id="4442"/>
    <lineage>
        <taxon>Eukaryota</taxon>
        <taxon>Viridiplantae</taxon>
        <taxon>Streptophyta</taxon>
        <taxon>Embryophyta</taxon>
        <taxon>Tracheophyta</taxon>
        <taxon>Spermatophyta</taxon>
        <taxon>Magnoliopsida</taxon>
        <taxon>eudicotyledons</taxon>
        <taxon>Gunneridae</taxon>
        <taxon>Pentapetalae</taxon>
        <taxon>asterids</taxon>
        <taxon>Ericales</taxon>
        <taxon>Theaceae</taxon>
        <taxon>Camellia</taxon>
    </lineage>
</organism>
<keyword evidence="2" id="KW-0472">Membrane</keyword>
<reference evidence="7" key="1">
    <citation type="journal article" date="2020" name="Nat. Commun.">
        <title>Genome assembly of wild tea tree DASZ reveals pedigree and selection history of tea varieties.</title>
        <authorList>
            <person name="Zhang W."/>
            <person name="Zhang Y."/>
            <person name="Qiu H."/>
            <person name="Guo Y."/>
            <person name="Wan H."/>
            <person name="Zhang X."/>
            <person name="Scossa F."/>
            <person name="Alseekh S."/>
            <person name="Zhang Q."/>
            <person name="Wang P."/>
            <person name="Xu L."/>
            <person name="Schmidt M.H."/>
            <person name="Jia X."/>
            <person name="Li D."/>
            <person name="Zhu A."/>
            <person name="Guo F."/>
            <person name="Chen W."/>
            <person name="Ni D."/>
            <person name="Usadel B."/>
            <person name="Fernie A.R."/>
            <person name="Wen W."/>
        </authorList>
    </citation>
    <scope>NUCLEOTIDE SEQUENCE [LARGE SCALE GENOMIC DNA]</scope>
    <source>
        <strain evidence="7">cv. G240</strain>
    </source>
</reference>
<dbReference type="PANTHER" id="PTHR14593:SF5">
    <property type="entry name" value="WD REPEAT-CONTAINING PROTEIN 11"/>
    <property type="match status" value="1"/>
</dbReference>
<keyword evidence="7" id="KW-1185">Reference proteome</keyword>
<dbReference type="Pfam" id="PF23751">
    <property type="entry name" value="Beta-prop_WDR11_1st"/>
    <property type="match status" value="2"/>
</dbReference>
<feature type="transmembrane region" description="Helical" evidence="2">
    <location>
        <begin position="366"/>
        <end position="394"/>
    </location>
</feature>
<dbReference type="InterPro" id="IPR057854">
    <property type="entry name" value="TPR_WDR11"/>
</dbReference>
<evidence type="ECO:0000256" key="2">
    <source>
        <dbReference type="SAM" id="Phobius"/>
    </source>
</evidence>
<evidence type="ECO:0000259" key="5">
    <source>
        <dbReference type="Pfam" id="PF23753"/>
    </source>
</evidence>
<dbReference type="Pfam" id="PF23753">
    <property type="entry name" value="TPR_WDR11"/>
    <property type="match status" value="1"/>
</dbReference>
<dbReference type="InterPro" id="IPR015943">
    <property type="entry name" value="WD40/YVTN_repeat-like_dom_sf"/>
</dbReference>
<feature type="compositionally biased region" description="Polar residues" evidence="1">
    <location>
        <begin position="666"/>
        <end position="692"/>
    </location>
</feature>
<dbReference type="Pfam" id="PF23752">
    <property type="entry name" value="Beta-prop_WDR11_2nd"/>
    <property type="match status" value="1"/>
</dbReference>
<comment type="caution">
    <text evidence="6">The sequence shown here is derived from an EMBL/GenBank/DDBJ whole genome shotgun (WGS) entry which is preliminary data.</text>
</comment>
<dbReference type="InterPro" id="IPR057852">
    <property type="entry name" value="Beta-prop_WDR11_1st"/>
</dbReference>